<evidence type="ECO:0008006" key="3">
    <source>
        <dbReference type="Google" id="ProtNLM"/>
    </source>
</evidence>
<keyword evidence="2" id="KW-1185">Reference proteome</keyword>
<evidence type="ECO:0000313" key="2">
    <source>
        <dbReference type="Proteomes" id="UP000031737"/>
    </source>
</evidence>
<dbReference type="Proteomes" id="UP000031737">
    <property type="component" value="Unassembled WGS sequence"/>
</dbReference>
<sequence length="220" mass="23137">MPDKMQGTTNTCASLEHGTSCCERGVDADTPAPGLCVSDLAVVCLESINVTTTTTDTTTVTHTPKSMAFGSALSRLGPMPSMLSSLSPSPSRCDDEKSVGHSAFVVESDQEKDDGCDSLNDPSKLRPGAASATAMGLGVIVACESAAATPQKNAIQKRLNEACSPDKDVKSAGTGKELYTAWKLAAPRRKVVQLRSMAHKYALEVVRQRYGGRTVVSLSK</sequence>
<dbReference type="AlphaFoldDB" id="A0A061J100"/>
<reference evidence="1 2" key="1">
    <citation type="submission" date="2013-07" db="EMBL/GenBank/DDBJ databases">
        <authorList>
            <person name="Stoco P.H."/>
            <person name="Wagner G."/>
            <person name="Gerber A."/>
            <person name="Zaha A."/>
            <person name="Thompson C."/>
            <person name="Bartholomeu D.C."/>
            <person name="Luckemeyer D.D."/>
            <person name="Bahia D."/>
            <person name="Loreto E."/>
            <person name="Prestes E.B."/>
            <person name="Lima F.M."/>
            <person name="Rodrigues-Luiz G."/>
            <person name="Vallejo G.A."/>
            <person name="Filho J.F."/>
            <person name="Monteiro K.M."/>
            <person name="Tyler K.M."/>
            <person name="de Almeida L.G."/>
            <person name="Ortiz M.F."/>
            <person name="Siervo M.A."/>
            <person name="de Moraes M.H."/>
            <person name="Cunha O.L."/>
            <person name="Mendonca-Neto R."/>
            <person name="Silva R."/>
            <person name="Teixeira S.M."/>
            <person name="Murta S.M."/>
            <person name="Sincero T.C."/>
            <person name="Mendes T.A."/>
            <person name="Urmenyi T.P."/>
            <person name="Silva V.G."/>
            <person name="da Rocha W.D."/>
            <person name="Andersson B."/>
            <person name="Romanha A.J."/>
            <person name="Steindel M."/>
            <person name="de Vasconcelos A.T."/>
            <person name="Grisard E.C."/>
        </authorList>
    </citation>
    <scope>NUCLEOTIDE SEQUENCE [LARGE SCALE GENOMIC DNA]</scope>
    <source>
        <strain evidence="1 2">SC58</strain>
    </source>
</reference>
<protein>
    <recommendedName>
        <fullName evidence="3">Metaciclina II</fullName>
    </recommendedName>
</protein>
<comment type="caution">
    <text evidence="1">The sequence shown here is derived from an EMBL/GenBank/DDBJ whole genome shotgun (WGS) entry which is preliminary data.</text>
</comment>
<proteinExistence type="predicted"/>
<gene>
    <name evidence="1" type="ORF">TRSC58_03710</name>
</gene>
<dbReference type="VEuPathDB" id="TriTrypDB:TRSC58_03710"/>
<dbReference type="EMBL" id="AUPL01003710">
    <property type="protein sequence ID" value="ESL08584.1"/>
    <property type="molecule type" value="Genomic_DNA"/>
</dbReference>
<name>A0A061J100_TRYRA</name>
<organism evidence="1 2">
    <name type="scientific">Trypanosoma rangeli SC58</name>
    <dbReference type="NCBI Taxonomy" id="429131"/>
    <lineage>
        <taxon>Eukaryota</taxon>
        <taxon>Discoba</taxon>
        <taxon>Euglenozoa</taxon>
        <taxon>Kinetoplastea</taxon>
        <taxon>Metakinetoplastina</taxon>
        <taxon>Trypanosomatida</taxon>
        <taxon>Trypanosomatidae</taxon>
        <taxon>Trypanosoma</taxon>
        <taxon>Herpetosoma</taxon>
    </lineage>
</organism>
<dbReference type="OrthoDB" id="249954at2759"/>
<accession>A0A061J100</accession>
<evidence type="ECO:0000313" key="1">
    <source>
        <dbReference type="EMBL" id="ESL08584.1"/>
    </source>
</evidence>